<accession>A0A6A6QK61</accession>
<organism evidence="7 8">
    <name type="scientific">Lophium mytilinum</name>
    <dbReference type="NCBI Taxonomy" id="390894"/>
    <lineage>
        <taxon>Eukaryota</taxon>
        <taxon>Fungi</taxon>
        <taxon>Dikarya</taxon>
        <taxon>Ascomycota</taxon>
        <taxon>Pezizomycotina</taxon>
        <taxon>Dothideomycetes</taxon>
        <taxon>Pleosporomycetidae</taxon>
        <taxon>Mytilinidiales</taxon>
        <taxon>Mytilinidiaceae</taxon>
        <taxon>Lophium</taxon>
    </lineage>
</organism>
<dbReference type="Pfam" id="PF00503">
    <property type="entry name" value="G-alpha"/>
    <property type="match status" value="1"/>
</dbReference>
<keyword evidence="2" id="KW-0547">Nucleotide-binding</keyword>
<dbReference type="GO" id="GO:0001664">
    <property type="term" value="F:G protein-coupled receptor binding"/>
    <property type="evidence" value="ECO:0007669"/>
    <property type="project" value="TreeGrafter"/>
</dbReference>
<evidence type="ECO:0000256" key="3">
    <source>
        <dbReference type="ARBA" id="ARBA00022842"/>
    </source>
</evidence>
<dbReference type="SUPFAM" id="SSF52540">
    <property type="entry name" value="P-loop containing nucleoside triphosphate hydrolases"/>
    <property type="match status" value="1"/>
</dbReference>
<dbReference type="Gene3D" id="3.40.50.300">
    <property type="entry name" value="P-loop containing nucleotide triphosphate hydrolases"/>
    <property type="match status" value="1"/>
</dbReference>
<dbReference type="PANTHER" id="PTHR10218">
    <property type="entry name" value="GTP-BINDING PROTEIN ALPHA SUBUNIT"/>
    <property type="match status" value="1"/>
</dbReference>
<evidence type="ECO:0000256" key="2">
    <source>
        <dbReference type="ARBA" id="ARBA00022741"/>
    </source>
</evidence>
<dbReference type="GO" id="GO:0005525">
    <property type="term" value="F:GTP binding"/>
    <property type="evidence" value="ECO:0007669"/>
    <property type="project" value="UniProtKB-KW"/>
</dbReference>
<dbReference type="SMART" id="SM00275">
    <property type="entry name" value="G_alpha"/>
    <property type="match status" value="1"/>
</dbReference>
<dbReference type="OrthoDB" id="5817230at2759"/>
<keyword evidence="8" id="KW-1185">Reference proteome</keyword>
<evidence type="ECO:0000256" key="6">
    <source>
        <dbReference type="SAM" id="MobiDB-lite"/>
    </source>
</evidence>
<reference evidence="7" key="1">
    <citation type="journal article" date="2020" name="Stud. Mycol.">
        <title>101 Dothideomycetes genomes: a test case for predicting lifestyles and emergence of pathogens.</title>
        <authorList>
            <person name="Haridas S."/>
            <person name="Albert R."/>
            <person name="Binder M."/>
            <person name="Bloem J."/>
            <person name="Labutti K."/>
            <person name="Salamov A."/>
            <person name="Andreopoulos B."/>
            <person name="Baker S."/>
            <person name="Barry K."/>
            <person name="Bills G."/>
            <person name="Bluhm B."/>
            <person name="Cannon C."/>
            <person name="Castanera R."/>
            <person name="Culley D."/>
            <person name="Daum C."/>
            <person name="Ezra D."/>
            <person name="Gonzalez J."/>
            <person name="Henrissat B."/>
            <person name="Kuo A."/>
            <person name="Liang C."/>
            <person name="Lipzen A."/>
            <person name="Lutzoni F."/>
            <person name="Magnuson J."/>
            <person name="Mondo S."/>
            <person name="Nolan M."/>
            <person name="Ohm R."/>
            <person name="Pangilinan J."/>
            <person name="Park H.-J."/>
            <person name="Ramirez L."/>
            <person name="Alfaro M."/>
            <person name="Sun H."/>
            <person name="Tritt A."/>
            <person name="Yoshinaga Y."/>
            <person name="Zwiers L.-H."/>
            <person name="Turgeon B."/>
            <person name="Goodwin S."/>
            <person name="Spatafora J."/>
            <person name="Crous P."/>
            <person name="Grigoriev I."/>
        </authorList>
    </citation>
    <scope>NUCLEOTIDE SEQUENCE</scope>
    <source>
        <strain evidence="7">CBS 269.34</strain>
    </source>
</reference>
<dbReference type="AlphaFoldDB" id="A0A6A6QK61"/>
<keyword evidence="4" id="KW-0342">GTP-binding</keyword>
<dbReference type="InterPro" id="IPR027417">
    <property type="entry name" value="P-loop_NTPase"/>
</dbReference>
<feature type="compositionally biased region" description="Basic and acidic residues" evidence="6">
    <location>
        <begin position="336"/>
        <end position="347"/>
    </location>
</feature>
<evidence type="ECO:0000256" key="5">
    <source>
        <dbReference type="ARBA" id="ARBA00023224"/>
    </source>
</evidence>
<keyword evidence="1" id="KW-0479">Metal-binding</keyword>
<name>A0A6A6QK61_9PEZI</name>
<proteinExistence type="predicted"/>
<dbReference type="GO" id="GO:0046872">
    <property type="term" value="F:metal ion binding"/>
    <property type="evidence" value="ECO:0007669"/>
    <property type="project" value="UniProtKB-KW"/>
</dbReference>
<dbReference type="GO" id="GO:0031683">
    <property type="term" value="F:G-protein beta/gamma-subunit complex binding"/>
    <property type="evidence" value="ECO:0007669"/>
    <property type="project" value="InterPro"/>
</dbReference>
<dbReference type="InterPro" id="IPR011025">
    <property type="entry name" value="GproteinA_insert"/>
</dbReference>
<dbReference type="PRINTS" id="PR00318">
    <property type="entry name" value="GPROTEINA"/>
</dbReference>
<dbReference type="GO" id="GO:0005834">
    <property type="term" value="C:heterotrimeric G-protein complex"/>
    <property type="evidence" value="ECO:0007669"/>
    <property type="project" value="TreeGrafter"/>
</dbReference>
<dbReference type="SUPFAM" id="SSF47895">
    <property type="entry name" value="Transducin (alpha subunit), insertion domain"/>
    <property type="match status" value="1"/>
</dbReference>
<dbReference type="EMBL" id="MU004194">
    <property type="protein sequence ID" value="KAF2492454.1"/>
    <property type="molecule type" value="Genomic_DNA"/>
</dbReference>
<gene>
    <name evidence="7" type="ORF">BU16DRAFT_552078</name>
</gene>
<keyword evidence="3" id="KW-0460">Magnesium</keyword>
<dbReference type="GO" id="GO:0007189">
    <property type="term" value="P:adenylate cyclase-activating G protein-coupled receptor signaling pathway"/>
    <property type="evidence" value="ECO:0007669"/>
    <property type="project" value="TreeGrafter"/>
</dbReference>
<evidence type="ECO:0008006" key="9">
    <source>
        <dbReference type="Google" id="ProtNLM"/>
    </source>
</evidence>
<dbReference type="Proteomes" id="UP000799750">
    <property type="component" value="Unassembled WGS sequence"/>
</dbReference>
<evidence type="ECO:0000313" key="7">
    <source>
        <dbReference type="EMBL" id="KAF2492454.1"/>
    </source>
</evidence>
<dbReference type="InterPro" id="IPR001019">
    <property type="entry name" value="Gprotein_alpha_su"/>
</dbReference>
<dbReference type="FunFam" id="3.40.50.300:FF:000720">
    <property type="entry name" value="Guanine nucleotide-binding protein G(k) subunit alpha"/>
    <property type="match status" value="1"/>
</dbReference>
<dbReference type="PROSITE" id="PS51882">
    <property type="entry name" value="G_ALPHA"/>
    <property type="match status" value="1"/>
</dbReference>
<evidence type="ECO:0000256" key="4">
    <source>
        <dbReference type="ARBA" id="ARBA00023134"/>
    </source>
</evidence>
<dbReference type="GO" id="GO:0005737">
    <property type="term" value="C:cytoplasm"/>
    <property type="evidence" value="ECO:0007669"/>
    <property type="project" value="TreeGrafter"/>
</dbReference>
<evidence type="ECO:0000313" key="8">
    <source>
        <dbReference type="Proteomes" id="UP000799750"/>
    </source>
</evidence>
<dbReference type="PANTHER" id="PTHR10218:SF369">
    <property type="entry name" value="GUANINE NUCLEOTIDE-BINDING PROTEIN ALPHA-2 SUBUNIT"/>
    <property type="match status" value="1"/>
</dbReference>
<dbReference type="GO" id="GO:0003924">
    <property type="term" value="F:GTPase activity"/>
    <property type="evidence" value="ECO:0007669"/>
    <property type="project" value="InterPro"/>
</dbReference>
<evidence type="ECO:0000256" key="1">
    <source>
        <dbReference type="ARBA" id="ARBA00022723"/>
    </source>
</evidence>
<feature type="region of interest" description="Disordered" evidence="6">
    <location>
        <begin position="324"/>
        <end position="347"/>
    </location>
</feature>
<protein>
    <recommendedName>
        <fullName evidence="9">Guanine nucleotide binding protein, alpha subunit</fullName>
    </recommendedName>
</protein>
<dbReference type="Gene3D" id="1.10.400.10">
    <property type="entry name" value="GI Alpha 1, domain 2-like"/>
    <property type="match status" value="1"/>
</dbReference>
<sequence length="347" mass="39650">MFSLKRVVQWKTAQKDRFEKRQRSLAIDRSLKRDWDLRGRNEYNILLLGADHKGKKEIMQFARRFPEDTYTTGELAGYRLTIYRILIDSVKALVGAMDEFGIVPDSEESKSYCAYLKSSAFPPVDPQKPLEPKVGEAIAALRTDTCIAQVMEHSNAIKLSEDAMHFINSVQRIASPNYLPTPADVCRTRIGESLLSRYSFRNLSVRLFDSGSATRRSRKWEDCFETTVQIAIFVVDLACYDEPLFDDNSLTRMTATLALFKRTVEARWAERMMFVLVMNNLLDFQEKLEQSPLVENFPDYAGGNDSKSACVYLTELFRGLDAREGPDRVHGSQLEELGRPTSKVEKP</sequence>
<keyword evidence="5" id="KW-0807">Transducer</keyword>